<comment type="caution">
    <text evidence="1">The sequence shown here is derived from an EMBL/GenBank/DDBJ whole genome shotgun (WGS) entry which is preliminary data.</text>
</comment>
<dbReference type="OrthoDB" id="9969774at2"/>
<sequence length="87" mass="9784">MITVTYRVEVQFVNELLRTFGRDTDFIFALTNATRGCSAAGRGQDGPTNTPYEWAEFHDHAAAKRCEIDLAGVNEKFSKRLRGEIMA</sequence>
<organism evidence="1 2">
    <name type="scientific">Variovorax paradoxus</name>
    <dbReference type="NCBI Taxonomy" id="34073"/>
    <lineage>
        <taxon>Bacteria</taxon>
        <taxon>Pseudomonadati</taxon>
        <taxon>Pseudomonadota</taxon>
        <taxon>Betaproteobacteria</taxon>
        <taxon>Burkholderiales</taxon>
        <taxon>Comamonadaceae</taxon>
        <taxon>Variovorax</taxon>
    </lineage>
</organism>
<protein>
    <submittedName>
        <fullName evidence="1">Uncharacterized protein</fullName>
    </submittedName>
</protein>
<dbReference type="Proteomes" id="UP000032067">
    <property type="component" value="Unassembled WGS sequence"/>
</dbReference>
<gene>
    <name evidence="1" type="ORF">RT97_05150</name>
</gene>
<accession>A0A0D0MWJ2</accession>
<dbReference type="EMBL" id="JXQQ01000010">
    <property type="protein sequence ID" value="KIQ35294.1"/>
    <property type="molecule type" value="Genomic_DNA"/>
</dbReference>
<dbReference type="RefSeq" id="WP_042577699.1">
    <property type="nucleotide sequence ID" value="NZ_JXQQ01000010.1"/>
</dbReference>
<proteinExistence type="predicted"/>
<evidence type="ECO:0000313" key="1">
    <source>
        <dbReference type="EMBL" id="KIQ35294.1"/>
    </source>
</evidence>
<dbReference type="AlphaFoldDB" id="A0A0D0MWJ2"/>
<reference evidence="1 2" key="1">
    <citation type="submission" date="2014-12" db="EMBL/GenBank/DDBJ databases">
        <title>16Stimator: statistical estimation of ribosomal gene copy numbers from draft genome assemblies.</title>
        <authorList>
            <person name="Perisin M.A."/>
            <person name="Vetter M."/>
            <person name="Gilbert J.A."/>
            <person name="Bergelson J."/>
        </authorList>
    </citation>
    <scope>NUCLEOTIDE SEQUENCE [LARGE SCALE GENOMIC DNA]</scope>
    <source>
        <strain evidence="1 2">MEDvA23</strain>
    </source>
</reference>
<evidence type="ECO:0000313" key="2">
    <source>
        <dbReference type="Proteomes" id="UP000032067"/>
    </source>
</evidence>
<name>A0A0D0MWJ2_VARPD</name>